<dbReference type="AlphaFoldDB" id="A0A9D1LA55"/>
<dbReference type="InterPro" id="IPR027417">
    <property type="entry name" value="P-loop_NTPase"/>
</dbReference>
<dbReference type="PANTHER" id="PTHR11669:SF8">
    <property type="entry name" value="DNA POLYMERASE III SUBUNIT DELTA"/>
    <property type="match status" value="1"/>
</dbReference>
<organism evidence="1 2">
    <name type="scientific">Candidatus Pullichristensenella excrementigallinarum</name>
    <dbReference type="NCBI Taxonomy" id="2840907"/>
    <lineage>
        <taxon>Bacteria</taxon>
        <taxon>Bacillati</taxon>
        <taxon>Bacillota</taxon>
        <taxon>Clostridia</taxon>
        <taxon>Candidatus Pullichristensenella</taxon>
    </lineage>
</organism>
<protein>
    <submittedName>
        <fullName evidence="1">DNA polymerase III subunit delta</fullName>
        <ecNumber evidence="1">2.7.7.7</ecNumber>
    </submittedName>
</protein>
<reference evidence="1" key="1">
    <citation type="submission" date="2020-10" db="EMBL/GenBank/DDBJ databases">
        <authorList>
            <person name="Gilroy R."/>
        </authorList>
    </citation>
    <scope>NUCLEOTIDE SEQUENCE</scope>
    <source>
        <strain evidence="1">ChiHcec3-11533</strain>
    </source>
</reference>
<evidence type="ECO:0000313" key="2">
    <source>
        <dbReference type="Proteomes" id="UP000824072"/>
    </source>
</evidence>
<dbReference type="Gene3D" id="3.40.50.300">
    <property type="entry name" value="P-loop containing nucleotide triphosphate hydrolases"/>
    <property type="match status" value="1"/>
</dbReference>
<dbReference type="SUPFAM" id="SSF52540">
    <property type="entry name" value="P-loop containing nucleoside triphosphate hydrolases"/>
    <property type="match status" value="1"/>
</dbReference>
<keyword evidence="1" id="KW-0548">Nucleotidyltransferase</keyword>
<dbReference type="GO" id="GO:0008408">
    <property type="term" value="F:3'-5' exonuclease activity"/>
    <property type="evidence" value="ECO:0007669"/>
    <property type="project" value="InterPro"/>
</dbReference>
<name>A0A9D1LA55_9FIRM</name>
<reference evidence="1" key="2">
    <citation type="journal article" date="2021" name="PeerJ">
        <title>Extensive microbial diversity within the chicken gut microbiome revealed by metagenomics and culture.</title>
        <authorList>
            <person name="Gilroy R."/>
            <person name="Ravi A."/>
            <person name="Getino M."/>
            <person name="Pursley I."/>
            <person name="Horton D.L."/>
            <person name="Alikhan N.F."/>
            <person name="Baker D."/>
            <person name="Gharbi K."/>
            <person name="Hall N."/>
            <person name="Watson M."/>
            <person name="Adriaenssens E.M."/>
            <person name="Foster-Nyarko E."/>
            <person name="Jarju S."/>
            <person name="Secka A."/>
            <person name="Antonio M."/>
            <person name="Oren A."/>
            <person name="Chaudhuri R.R."/>
            <person name="La Ragione R."/>
            <person name="Hildebrand F."/>
            <person name="Pallen M.J."/>
        </authorList>
    </citation>
    <scope>NUCLEOTIDE SEQUENCE</scope>
    <source>
        <strain evidence="1">ChiHcec3-11533</strain>
    </source>
</reference>
<dbReference type="Pfam" id="PF13177">
    <property type="entry name" value="DNA_pol3_delta2"/>
    <property type="match status" value="1"/>
</dbReference>
<dbReference type="Proteomes" id="UP000824072">
    <property type="component" value="Unassembled WGS sequence"/>
</dbReference>
<dbReference type="EC" id="2.7.7.7" evidence="1"/>
<dbReference type="InterPro" id="IPR004622">
    <property type="entry name" value="DNA_pol_HolB"/>
</dbReference>
<dbReference type="GO" id="GO:0003887">
    <property type="term" value="F:DNA-directed DNA polymerase activity"/>
    <property type="evidence" value="ECO:0007669"/>
    <property type="project" value="UniProtKB-EC"/>
</dbReference>
<keyword evidence="1" id="KW-0808">Transferase</keyword>
<accession>A0A9D1LA55</accession>
<dbReference type="GO" id="GO:0006261">
    <property type="term" value="P:DNA-templated DNA replication"/>
    <property type="evidence" value="ECO:0007669"/>
    <property type="project" value="TreeGrafter"/>
</dbReference>
<dbReference type="NCBIfam" id="TIGR00678">
    <property type="entry name" value="holB"/>
    <property type="match status" value="1"/>
</dbReference>
<gene>
    <name evidence="1" type="primary">holB</name>
    <name evidence="1" type="ORF">IAB02_00565</name>
</gene>
<evidence type="ECO:0000313" key="1">
    <source>
        <dbReference type="EMBL" id="HIU33028.1"/>
    </source>
</evidence>
<comment type="caution">
    <text evidence="1">The sequence shown here is derived from an EMBL/GenBank/DDBJ whole genome shotgun (WGS) entry which is preliminary data.</text>
</comment>
<dbReference type="InterPro" id="IPR050238">
    <property type="entry name" value="DNA_Rep/Repair_Clamp_Loader"/>
</dbReference>
<dbReference type="EMBL" id="DVMU01000013">
    <property type="protein sequence ID" value="HIU33028.1"/>
    <property type="molecule type" value="Genomic_DNA"/>
</dbReference>
<proteinExistence type="predicted"/>
<sequence length="314" mass="33556">MKVSEFIGHGAEVEHLMRSVQAGRIVHACILAGPQGGGKRSLAEILVGAALCASPEKEKRPCGFCPACKRVAAGTHPDILNIRPEGKSIGVEAVRAMIQFLSTKPYEGGCQAVVVEQAEKMTPSAQNALLKTLEEPSGEAMVLLLTDAPGALLSTIRSRCRLVRIPRLTGEMCSRALTQKGISQEQADFYAALSQGSVGRALEMMEDAGYLALREKVYRSLSALKDAASVAEAASGIVPEAARAQEILEIFELAARNRLAAEAGLPLLAPEPCALALDGQAMLSGVLRLRQMLSSNVSWPAALERYYFSILEER</sequence>
<dbReference type="PANTHER" id="PTHR11669">
    <property type="entry name" value="REPLICATION FACTOR C / DNA POLYMERASE III GAMMA-TAU SUBUNIT"/>
    <property type="match status" value="1"/>
</dbReference>